<feature type="transmembrane region" description="Helical" evidence="1">
    <location>
        <begin position="34"/>
        <end position="52"/>
    </location>
</feature>
<evidence type="ECO:0000256" key="1">
    <source>
        <dbReference type="SAM" id="Phobius"/>
    </source>
</evidence>
<evidence type="ECO:0000313" key="3">
    <source>
        <dbReference type="Proteomes" id="UP000597617"/>
    </source>
</evidence>
<organism evidence="2 3">
    <name type="scientific">Hymenobacter jeongseonensis</name>
    <dbReference type="NCBI Taxonomy" id="2791027"/>
    <lineage>
        <taxon>Bacteria</taxon>
        <taxon>Pseudomonadati</taxon>
        <taxon>Bacteroidota</taxon>
        <taxon>Cytophagia</taxon>
        <taxon>Cytophagales</taxon>
        <taxon>Hymenobacteraceae</taxon>
        <taxon>Hymenobacter</taxon>
    </lineage>
</organism>
<keyword evidence="1" id="KW-1133">Transmembrane helix</keyword>
<dbReference type="Proteomes" id="UP000597617">
    <property type="component" value="Unassembled WGS sequence"/>
</dbReference>
<protein>
    <submittedName>
        <fullName evidence="2">DUF2809 domain-containing protein</fullName>
    </submittedName>
</protein>
<dbReference type="EMBL" id="JADQDQ010000003">
    <property type="protein sequence ID" value="MBF9237223.1"/>
    <property type="molecule type" value="Genomic_DNA"/>
</dbReference>
<gene>
    <name evidence="2" type="ORF">I2I05_07420</name>
</gene>
<sequence length="125" mass="14064">MKFTFRRGYFLLTVLLLLIEVVIGLYVHDRIIRPYVGDLLVVMLVYCFLKSFIASPTPVLAAVALAIAYLVEASQYVGLVRQLGLQDSRAARLILGSSFSWLDMLTYTLGILLVIGLEKRRGNLR</sequence>
<keyword evidence="1" id="KW-0812">Transmembrane</keyword>
<feature type="transmembrane region" description="Helical" evidence="1">
    <location>
        <begin position="99"/>
        <end position="117"/>
    </location>
</feature>
<keyword evidence="1" id="KW-0472">Membrane</keyword>
<feature type="transmembrane region" description="Helical" evidence="1">
    <location>
        <begin position="9"/>
        <end position="28"/>
    </location>
</feature>
<evidence type="ECO:0000313" key="2">
    <source>
        <dbReference type="EMBL" id="MBF9237223.1"/>
    </source>
</evidence>
<dbReference type="RefSeq" id="WP_196281608.1">
    <property type="nucleotide sequence ID" value="NZ_JADQDQ010000003.1"/>
</dbReference>
<comment type="caution">
    <text evidence="2">The sequence shown here is derived from an EMBL/GenBank/DDBJ whole genome shotgun (WGS) entry which is preliminary data.</text>
</comment>
<dbReference type="Pfam" id="PF10990">
    <property type="entry name" value="DUF2809"/>
    <property type="match status" value="1"/>
</dbReference>
<dbReference type="InterPro" id="IPR021257">
    <property type="entry name" value="DUF2809"/>
</dbReference>
<name>A0ABS0IFT5_9BACT</name>
<accession>A0ABS0IFT5</accession>
<keyword evidence="3" id="KW-1185">Reference proteome</keyword>
<proteinExistence type="predicted"/>
<reference evidence="2 3" key="1">
    <citation type="submission" date="2020-11" db="EMBL/GenBank/DDBJ databases">
        <authorList>
            <person name="Kim M.K."/>
        </authorList>
    </citation>
    <scope>NUCLEOTIDE SEQUENCE [LARGE SCALE GENOMIC DNA]</scope>
    <source>
        <strain evidence="2 3">BT683</strain>
    </source>
</reference>
<feature type="transmembrane region" description="Helical" evidence="1">
    <location>
        <begin position="59"/>
        <end position="79"/>
    </location>
</feature>